<name>A0AAC8Q1E0_9BACT</name>
<organism evidence="1 2">
    <name type="scientific">Archangium gephyra</name>
    <dbReference type="NCBI Taxonomy" id="48"/>
    <lineage>
        <taxon>Bacteria</taxon>
        <taxon>Pseudomonadati</taxon>
        <taxon>Myxococcota</taxon>
        <taxon>Myxococcia</taxon>
        <taxon>Myxococcales</taxon>
        <taxon>Cystobacterineae</taxon>
        <taxon>Archangiaceae</taxon>
        <taxon>Archangium</taxon>
    </lineage>
</organism>
<protein>
    <submittedName>
        <fullName evidence="1">Uncharacterized protein</fullName>
    </submittedName>
</protein>
<accession>A0AAC8Q1E0</accession>
<dbReference type="EMBL" id="CP011509">
    <property type="protein sequence ID" value="AKI99080.1"/>
    <property type="molecule type" value="Genomic_DNA"/>
</dbReference>
<evidence type="ECO:0000313" key="2">
    <source>
        <dbReference type="Proteomes" id="UP000035579"/>
    </source>
</evidence>
<gene>
    <name evidence="1" type="ORF">AA314_00707</name>
</gene>
<dbReference type="Proteomes" id="UP000035579">
    <property type="component" value="Chromosome"/>
</dbReference>
<dbReference type="KEGG" id="age:AA314_00707"/>
<proteinExistence type="predicted"/>
<dbReference type="AlphaFoldDB" id="A0AAC8Q1E0"/>
<reference evidence="1 2" key="1">
    <citation type="submission" date="2015-05" db="EMBL/GenBank/DDBJ databases">
        <title>Genome assembly of Archangium gephyra DSM 2261.</title>
        <authorList>
            <person name="Sharma G."/>
            <person name="Subramanian S."/>
        </authorList>
    </citation>
    <scope>NUCLEOTIDE SEQUENCE [LARGE SCALE GENOMIC DNA]</scope>
    <source>
        <strain evidence="1 2">DSM 2261</strain>
    </source>
</reference>
<sequence length="78" mass="8399">MEGKVCTARTVHDDSGGNLLESTSDLGSFFTAGRWEVQARPAHERALSGAQTPPCPLAIQYPLAPRERDGVRVPRIPG</sequence>
<evidence type="ECO:0000313" key="1">
    <source>
        <dbReference type="EMBL" id="AKI99080.1"/>
    </source>
</evidence>